<accession>A0A7S1FJ14</accession>
<evidence type="ECO:0000256" key="1">
    <source>
        <dbReference type="SAM" id="SignalP"/>
    </source>
</evidence>
<organism evidence="2">
    <name type="scientific">Noctiluca scintillans</name>
    <name type="common">Sea sparkle</name>
    <name type="synonym">Red tide dinoflagellate</name>
    <dbReference type="NCBI Taxonomy" id="2966"/>
    <lineage>
        <taxon>Eukaryota</taxon>
        <taxon>Sar</taxon>
        <taxon>Alveolata</taxon>
        <taxon>Dinophyceae</taxon>
        <taxon>Noctilucales</taxon>
        <taxon>Noctilucaceae</taxon>
        <taxon>Noctiluca</taxon>
    </lineage>
</organism>
<name>A0A7S1FJ14_NOCSC</name>
<reference evidence="2" key="1">
    <citation type="submission" date="2021-01" db="EMBL/GenBank/DDBJ databases">
        <authorList>
            <person name="Corre E."/>
            <person name="Pelletier E."/>
            <person name="Niang G."/>
            <person name="Scheremetjew M."/>
            <person name="Finn R."/>
            <person name="Kale V."/>
            <person name="Holt S."/>
            <person name="Cochrane G."/>
            <person name="Meng A."/>
            <person name="Brown T."/>
            <person name="Cohen L."/>
        </authorList>
    </citation>
    <scope>NUCLEOTIDE SEQUENCE</scope>
</reference>
<feature type="chain" id="PRO_5031102779" evidence="1">
    <location>
        <begin position="34"/>
        <end position="349"/>
    </location>
</feature>
<evidence type="ECO:0000313" key="2">
    <source>
        <dbReference type="EMBL" id="CAD8869069.1"/>
    </source>
</evidence>
<dbReference type="EMBL" id="HBFQ01061282">
    <property type="protein sequence ID" value="CAD8869069.1"/>
    <property type="molecule type" value="Transcribed_RNA"/>
</dbReference>
<protein>
    <submittedName>
        <fullName evidence="2">Uncharacterized protein</fullName>
    </submittedName>
</protein>
<gene>
    <name evidence="2" type="ORF">NSCI0253_LOCUS43425</name>
</gene>
<proteinExistence type="predicted"/>
<feature type="signal peptide" evidence="1">
    <location>
        <begin position="1"/>
        <end position="33"/>
    </location>
</feature>
<keyword evidence="1" id="KW-0732">Signal</keyword>
<sequence length="349" mass="38184">MSFAGRPRARRARNARILLFTLALGCLSRCSLAALFQGGRTHSSLAEFRNYELLRTNTFPFLAVRQIPPKPFSFQGATLWAESDAAEFPTLPYSTHNVARLSIGLPRVEGSLRIGVTDPLAALSGEADAERFVEVSYAQPLLDVGRVSGSLRSTGDWSLGLEQAGEWDLGDLNATLDSQLDWSAVLSKSYPPFRGVQPRVSYGATQDGLYLQIVGDGYHKRFGKGHYGLRSMPGRYSPRDLVHEGKLSQSSPGGQHTVELVGSYGRHHHPPLRGSVKYTVKAPPFSVDASADVDRCKLRLHHRHGEMAAAVAWASGECRLAEVDARAGNVTVSTWRHDGKRRLRVGVAL</sequence>
<dbReference type="AlphaFoldDB" id="A0A7S1FJ14"/>